<dbReference type="EMBL" id="AP021861">
    <property type="protein sequence ID" value="BBO33576.1"/>
    <property type="molecule type" value="Genomic_DNA"/>
</dbReference>
<feature type="site" description="Participates in the substrate recognition with KAPA and in a stacking interaction with the adenine ring of SAM" evidence="9">
    <location>
        <position position="19"/>
    </location>
</feature>
<comment type="subcellular location">
    <subcellularLocation>
        <location evidence="9">Cytoplasm</location>
    </subcellularLocation>
</comment>
<dbReference type="HAMAP" id="MF_00834">
    <property type="entry name" value="BioA"/>
    <property type="match status" value="1"/>
</dbReference>
<dbReference type="PANTHER" id="PTHR42684">
    <property type="entry name" value="ADENOSYLMETHIONINE-8-AMINO-7-OXONONANOATE AMINOTRANSFERASE"/>
    <property type="match status" value="1"/>
</dbReference>
<dbReference type="PIRSF" id="PIRSF000521">
    <property type="entry name" value="Transaminase_4ab_Lys_Orn"/>
    <property type="match status" value="1"/>
</dbReference>
<keyword evidence="3 9" id="KW-0032">Aminotransferase</keyword>
<dbReference type="InterPro" id="IPR005815">
    <property type="entry name" value="BioA"/>
</dbReference>
<dbReference type="Gene3D" id="3.90.1150.10">
    <property type="entry name" value="Aspartate Aminotransferase, domain 1"/>
    <property type="match status" value="1"/>
</dbReference>
<feature type="binding site" evidence="9">
    <location>
        <position position="406"/>
    </location>
    <ligand>
        <name>substrate</name>
    </ligand>
</feature>
<keyword evidence="11" id="KW-1185">Reference proteome</keyword>
<dbReference type="CDD" id="cd00610">
    <property type="entry name" value="OAT_like"/>
    <property type="match status" value="1"/>
</dbReference>
<dbReference type="EC" id="2.6.1.62" evidence="9"/>
<dbReference type="InterPro" id="IPR049704">
    <property type="entry name" value="Aminotrans_3_PPA_site"/>
</dbReference>
<reference evidence="11" key="1">
    <citation type="submission" date="2019-10" db="EMBL/GenBank/DDBJ databases">
        <title>Lacipirellula parvula gen. nov., sp. nov., representing a lineage of planctomycetes widespread in freshwater anoxic habitats, and description of the family Lacipirellulaceae.</title>
        <authorList>
            <person name="Dedysh S.N."/>
            <person name="Kulichevskaya I.S."/>
            <person name="Beletsky A.V."/>
            <person name="Rakitin A.L."/>
            <person name="Mardanov A.V."/>
            <person name="Ivanova A.A."/>
            <person name="Saltykova V.X."/>
            <person name="Rijpstra W.I.C."/>
            <person name="Sinninghe Damste J.S."/>
            <person name="Ravin N.V."/>
        </authorList>
    </citation>
    <scope>NUCLEOTIDE SEQUENCE [LARGE SCALE GENOMIC DNA]</scope>
    <source>
        <strain evidence="11">PX69</strain>
    </source>
</reference>
<dbReference type="AlphaFoldDB" id="A0A5K7XH09"/>
<keyword evidence="7 9" id="KW-0663">Pyridoxal phosphate</keyword>
<dbReference type="Proteomes" id="UP000326837">
    <property type="component" value="Chromosome"/>
</dbReference>
<dbReference type="GO" id="GO:0009102">
    <property type="term" value="P:biotin biosynthetic process"/>
    <property type="evidence" value="ECO:0007669"/>
    <property type="project" value="UniProtKB-UniRule"/>
</dbReference>
<keyword evidence="9" id="KW-0963">Cytoplasm</keyword>
<accession>A0A5K7XH09</accession>
<dbReference type="GO" id="GO:0030170">
    <property type="term" value="F:pyridoxal phosphate binding"/>
    <property type="evidence" value="ECO:0007669"/>
    <property type="project" value="UniProtKB-UniRule"/>
</dbReference>
<name>A0A5K7XH09_9BACT</name>
<dbReference type="NCBIfam" id="TIGR00508">
    <property type="entry name" value="bioA"/>
    <property type="match status" value="1"/>
</dbReference>
<dbReference type="InterPro" id="IPR015424">
    <property type="entry name" value="PyrdxlP-dep_Trfase"/>
</dbReference>
<dbReference type="GO" id="GO:0005737">
    <property type="term" value="C:cytoplasm"/>
    <property type="evidence" value="ECO:0007669"/>
    <property type="project" value="UniProtKB-SubCell"/>
</dbReference>
<evidence type="ECO:0000256" key="8">
    <source>
        <dbReference type="ARBA" id="ARBA00048449"/>
    </source>
</evidence>
<evidence type="ECO:0000256" key="5">
    <source>
        <dbReference type="ARBA" id="ARBA00022691"/>
    </source>
</evidence>
<dbReference type="Gene3D" id="3.40.640.10">
    <property type="entry name" value="Type I PLP-dependent aspartate aminotransferase-like (Major domain)"/>
    <property type="match status" value="1"/>
</dbReference>
<dbReference type="SUPFAM" id="SSF53383">
    <property type="entry name" value="PLP-dependent transferases"/>
    <property type="match status" value="1"/>
</dbReference>
<keyword evidence="5 9" id="KW-0949">S-adenosyl-L-methionine</keyword>
<dbReference type="PROSITE" id="PS00600">
    <property type="entry name" value="AA_TRANSFER_CLASS_3"/>
    <property type="match status" value="1"/>
</dbReference>
<comment type="cofactor">
    <cofactor evidence="1 9">
        <name>pyridoxal 5'-phosphate</name>
        <dbReference type="ChEBI" id="CHEBI:597326"/>
    </cofactor>
</comment>
<comment type="caution">
    <text evidence="9">Lacks conserved residue(s) required for the propagation of feature annotation.</text>
</comment>
<dbReference type="FunFam" id="3.40.640.10:FF:000004">
    <property type="entry name" value="Acetylornithine aminotransferase"/>
    <property type="match status" value="1"/>
</dbReference>
<feature type="binding site" evidence="9">
    <location>
        <position position="246"/>
    </location>
    <ligand>
        <name>pyridoxal 5'-phosphate</name>
        <dbReference type="ChEBI" id="CHEBI:597326"/>
    </ligand>
</feature>
<dbReference type="InterPro" id="IPR015421">
    <property type="entry name" value="PyrdxlP-dep_Trfase_major"/>
</dbReference>
<comment type="pathway">
    <text evidence="2 9">Cofactor biosynthesis; biotin biosynthesis; 7,8-diaminononanoate from 8-amino-7-oxononanoate (SAM route): step 1/1.</text>
</comment>
<evidence type="ECO:0000256" key="3">
    <source>
        <dbReference type="ARBA" id="ARBA00022576"/>
    </source>
</evidence>
<keyword evidence="4 9" id="KW-0808">Transferase</keyword>
<evidence type="ECO:0000256" key="4">
    <source>
        <dbReference type="ARBA" id="ARBA00022679"/>
    </source>
</evidence>
<sequence>MATAAELTDWDLRHFWHSFTQMSEYESMIIERAEGCWLVDVHGRRYLDGVSSLWCNLLGHRHPRIEAAVAEQLGRLPHATTLGMGNVPAVELSRRLAELAPGDLNRVFYASDGACAVEAALKIAFQYWLQCPQPRSGKTKYLAYDSAYHGDTLGSTAVGGIERFHALYRPLLFDVLRLPPPDARTGDAAFHLAKLEAILQQHHAEIAALVIEPLLQGAAGMVMQPPGYLRGVRELTKKYDVLLIADEIVTGFCRTGRMFACEHEGVTPDMLCLGKSITSGTLPLAATIATDEVYAAFLGDYTTGCTFHHGHTYAGNPMAAAAACATLDVIGDERVLEETVPRLTERLARALAPLQEHPHVGDIRQLGTIVGVELCADRATGALYPPQERHGYHVCKRATGQGVWLRPLGDVIVVMPPLSISDAELELLVSVLTQSIDAVCK</sequence>
<evidence type="ECO:0000256" key="9">
    <source>
        <dbReference type="HAMAP-Rule" id="MF_00834"/>
    </source>
</evidence>
<dbReference type="GO" id="GO:0004015">
    <property type="term" value="F:adenosylmethionine-8-amino-7-oxononanoate transaminase activity"/>
    <property type="evidence" value="ECO:0007669"/>
    <property type="project" value="UniProtKB-UniRule"/>
</dbReference>
<dbReference type="RefSeq" id="WP_152099323.1">
    <property type="nucleotide sequence ID" value="NZ_AP021861.1"/>
</dbReference>
<evidence type="ECO:0000256" key="1">
    <source>
        <dbReference type="ARBA" id="ARBA00001933"/>
    </source>
</evidence>
<dbReference type="InterPro" id="IPR005814">
    <property type="entry name" value="Aminotrans_3"/>
</dbReference>
<dbReference type="UniPathway" id="UPA00078">
    <property type="reaction ID" value="UER00160"/>
</dbReference>
<protein>
    <recommendedName>
        <fullName evidence="9">Adenosylmethionine-8-amino-7-oxononanoate aminotransferase</fullName>
        <ecNumber evidence="9">2.6.1.62</ecNumber>
    </recommendedName>
    <alternativeName>
        <fullName evidence="9">7,8-diamino-pelargonic acid aminotransferase</fullName>
        <shortName evidence="9">DAPA AT</shortName>
        <shortName evidence="9">DAPA aminotransferase</shortName>
    </alternativeName>
    <alternativeName>
        <fullName evidence="9">7,8-diaminononanoate synthase</fullName>
        <shortName evidence="9">DANS</shortName>
    </alternativeName>
    <alternativeName>
        <fullName evidence="9">Diaminopelargonic acid synthase</fullName>
    </alternativeName>
</protein>
<comment type="catalytic activity">
    <reaction evidence="8 9">
        <text>(8S)-8-amino-7-oxononanoate + S-adenosyl-L-methionine = S-adenosyl-4-methylsulfanyl-2-oxobutanoate + (7R,8S)-7,8-diammoniononanoate</text>
        <dbReference type="Rhea" id="RHEA:16861"/>
        <dbReference type="ChEBI" id="CHEBI:16490"/>
        <dbReference type="ChEBI" id="CHEBI:59789"/>
        <dbReference type="ChEBI" id="CHEBI:149468"/>
        <dbReference type="ChEBI" id="CHEBI:149469"/>
        <dbReference type="EC" id="2.6.1.62"/>
    </reaction>
</comment>
<evidence type="ECO:0000256" key="7">
    <source>
        <dbReference type="ARBA" id="ARBA00022898"/>
    </source>
</evidence>
<organism evidence="10 11">
    <name type="scientific">Lacipirellula parvula</name>
    <dbReference type="NCBI Taxonomy" id="2650471"/>
    <lineage>
        <taxon>Bacteria</taxon>
        <taxon>Pseudomonadati</taxon>
        <taxon>Planctomycetota</taxon>
        <taxon>Planctomycetia</taxon>
        <taxon>Pirellulales</taxon>
        <taxon>Lacipirellulaceae</taxon>
        <taxon>Lacipirellula</taxon>
    </lineage>
</organism>
<evidence type="ECO:0000256" key="6">
    <source>
        <dbReference type="ARBA" id="ARBA00022756"/>
    </source>
</evidence>
<comment type="function">
    <text evidence="9">Catalyzes the transfer of the alpha-amino group from S-adenosyl-L-methionine (SAM) to 7-keto-8-aminopelargonic acid (KAPA) to form 7,8-diaminopelargonic acid (DAPA). It is the only aminotransferase known to utilize SAM as an amino donor.</text>
</comment>
<dbReference type="KEGG" id="lpav:PLANPX_3188"/>
<dbReference type="InterPro" id="IPR015422">
    <property type="entry name" value="PyrdxlP-dep_Trfase_small"/>
</dbReference>
<feature type="binding site" evidence="9">
    <location>
        <begin position="311"/>
        <end position="312"/>
    </location>
    <ligand>
        <name>pyridoxal 5'-phosphate</name>
        <dbReference type="ChEBI" id="CHEBI:597326"/>
    </ligand>
</feature>
<evidence type="ECO:0000313" key="11">
    <source>
        <dbReference type="Proteomes" id="UP000326837"/>
    </source>
</evidence>
<dbReference type="Pfam" id="PF00202">
    <property type="entry name" value="Aminotran_3"/>
    <property type="match status" value="1"/>
</dbReference>
<comment type="similarity">
    <text evidence="9">Belongs to the class-III pyridoxal-phosphate-dependent aminotransferase family. BioA subfamily.</text>
</comment>
<dbReference type="PANTHER" id="PTHR42684:SF17">
    <property type="entry name" value="ADENOSYLMETHIONINE-8-AMINO-7-OXONONANOATE AMINOTRANSFERASE"/>
    <property type="match status" value="1"/>
</dbReference>
<feature type="modified residue" description="N6-(pyridoxal phosphate)lysine" evidence="9">
    <location>
        <position position="275"/>
    </location>
</feature>
<gene>
    <name evidence="9" type="primary">bioA</name>
    <name evidence="10" type="ORF">PLANPX_3188</name>
</gene>
<evidence type="ECO:0000313" key="10">
    <source>
        <dbReference type="EMBL" id="BBO33576.1"/>
    </source>
</evidence>
<proteinExistence type="inferred from homology"/>
<feature type="binding site" evidence="9">
    <location>
        <position position="148"/>
    </location>
    <ligand>
        <name>substrate</name>
    </ligand>
</feature>
<feature type="binding site" evidence="9">
    <location>
        <position position="310"/>
    </location>
    <ligand>
        <name>substrate</name>
    </ligand>
</feature>
<feature type="binding site" evidence="9">
    <location>
        <position position="275"/>
    </location>
    <ligand>
        <name>substrate</name>
    </ligand>
</feature>
<keyword evidence="6 9" id="KW-0093">Biotin biosynthesis</keyword>
<comment type="subunit">
    <text evidence="9">Homodimer.</text>
</comment>
<feature type="binding site" evidence="9">
    <location>
        <begin position="113"/>
        <end position="114"/>
    </location>
    <ligand>
        <name>pyridoxal 5'-phosphate</name>
        <dbReference type="ChEBI" id="CHEBI:597326"/>
    </ligand>
</feature>
<evidence type="ECO:0000256" key="2">
    <source>
        <dbReference type="ARBA" id="ARBA00005063"/>
    </source>
</evidence>